<dbReference type="KEGG" id="scu:SCE1572_46380"/>
<reference evidence="1 2" key="1">
    <citation type="journal article" date="2013" name="Sci. Rep.">
        <title>Extraordinary expansion of a Sorangium cellulosum genome from an alkaline milieu.</title>
        <authorList>
            <person name="Han K."/>
            <person name="Li Z.F."/>
            <person name="Peng R."/>
            <person name="Zhu L.P."/>
            <person name="Zhou T."/>
            <person name="Wang L.G."/>
            <person name="Li S.G."/>
            <person name="Zhang X.B."/>
            <person name="Hu W."/>
            <person name="Wu Z.H."/>
            <person name="Qin N."/>
            <person name="Li Y.Z."/>
        </authorList>
    </citation>
    <scope>NUCLEOTIDE SEQUENCE [LARGE SCALE GENOMIC DNA]</scope>
    <source>
        <strain evidence="1 2">So0157-2</strain>
    </source>
</reference>
<proteinExistence type="predicted"/>
<organism evidence="1 2">
    <name type="scientific">Sorangium cellulosum So0157-2</name>
    <dbReference type="NCBI Taxonomy" id="1254432"/>
    <lineage>
        <taxon>Bacteria</taxon>
        <taxon>Pseudomonadati</taxon>
        <taxon>Myxococcota</taxon>
        <taxon>Polyangia</taxon>
        <taxon>Polyangiales</taxon>
        <taxon>Polyangiaceae</taxon>
        <taxon>Sorangium</taxon>
    </lineage>
</organism>
<dbReference type="EMBL" id="CP003969">
    <property type="protein sequence ID" value="AGP41278.1"/>
    <property type="molecule type" value="Genomic_DNA"/>
</dbReference>
<dbReference type="HOGENOM" id="CLU_1703104_0_0_7"/>
<evidence type="ECO:0000313" key="1">
    <source>
        <dbReference type="EMBL" id="AGP41278.1"/>
    </source>
</evidence>
<dbReference type="AlphaFoldDB" id="S4YEJ2"/>
<evidence type="ECO:0000313" key="2">
    <source>
        <dbReference type="Proteomes" id="UP000014803"/>
    </source>
</evidence>
<name>S4YEJ2_SORCE</name>
<protein>
    <submittedName>
        <fullName evidence="1">Uncharacterized protein</fullName>
    </submittedName>
</protein>
<sequence length="154" mass="15674">MSLSKPRGSYEAAVTPATSSSTWTLLAGAGAAEATALPGADAGAALAAGAADCGGAVEDGPAGGGVGEQADWRTAHRARAAAVCWRRIVGRGLANAPVGEKAVVRPAARSGRAPRRDPEEIELRHGAERATRRIGIRPIQVLLPLLDLGKRQLA</sequence>
<dbReference type="Proteomes" id="UP000014803">
    <property type="component" value="Chromosome"/>
</dbReference>
<gene>
    <name evidence="1" type="ORF">SCE1572_46380</name>
</gene>
<accession>S4YEJ2</accession>